<sequence length="215" mass="23266">MFQFEQARLGHPGQAVFENLTLHIAKGEHVALLGPSGSGKSTLLAALRQQQADRVAWCPQDADLVPMLSVFHNIYMGALDRQHSLINLRNLIWPSRHQKSAIGEIAAQLGLAEKLFTSVDKLSGGQAQRVALGRAIYSQRQVLLADEPVSSVDEHQGLALLKKILGSHPTAVIALHDRSLALQCCSRVIGLRDGVIALDAPCDSLSLADLDALYQ</sequence>
<dbReference type="RefSeq" id="WP_035234997.1">
    <property type="nucleotide sequence ID" value="NZ_ARXV01000021.1"/>
</dbReference>
<comment type="caution">
    <text evidence="4">The sequence shown here is derived from an EMBL/GenBank/DDBJ whole genome shotgun (WGS) entry which is preliminary data.</text>
</comment>
<dbReference type="SUPFAM" id="SSF52540">
    <property type="entry name" value="P-loop containing nucleoside triphosphate hydrolases"/>
    <property type="match status" value="1"/>
</dbReference>
<dbReference type="PANTHER" id="PTHR24220">
    <property type="entry name" value="IMPORT ATP-BINDING PROTEIN"/>
    <property type="match status" value="1"/>
</dbReference>
<dbReference type="InterPro" id="IPR003593">
    <property type="entry name" value="AAA+_ATPase"/>
</dbReference>
<dbReference type="PROSITE" id="PS50893">
    <property type="entry name" value="ABC_TRANSPORTER_2"/>
    <property type="match status" value="1"/>
</dbReference>
<reference evidence="4 5" key="1">
    <citation type="submission" date="2012-09" db="EMBL/GenBank/DDBJ databases">
        <title>Genome Sequence of alkane-degrading Bacterium Alcanivorax sp. 19-m-6.</title>
        <authorList>
            <person name="Lai Q."/>
            <person name="Shao Z."/>
        </authorList>
    </citation>
    <scope>NUCLEOTIDE SEQUENCE [LARGE SCALE GENOMIC DNA]</scope>
    <source>
        <strain evidence="4 5">19-m-6</strain>
    </source>
</reference>
<proteinExistence type="predicted"/>
<dbReference type="InterPro" id="IPR015854">
    <property type="entry name" value="ABC_transpr_LolD-like"/>
</dbReference>
<dbReference type="Proteomes" id="UP000029444">
    <property type="component" value="Unassembled WGS sequence"/>
</dbReference>
<dbReference type="eggNOG" id="COG3638">
    <property type="taxonomic scope" value="Bacteria"/>
</dbReference>
<dbReference type="InterPro" id="IPR003439">
    <property type="entry name" value="ABC_transporter-like_ATP-bd"/>
</dbReference>
<dbReference type="SMART" id="SM00382">
    <property type="entry name" value="AAA"/>
    <property type="match status" value="1"/>
</dbReference>
<dbReference type="InterPro" id="IPR027417">
    <property type="entry name" value="P-loop_NTPase"/>
</dbReference>
<dbReference type="Pfam" id="PF00005">
    <property type="entry name" value="ABC_tran"/>
    <property type="match status" value="1"/>
</dbReference>
<evidence type="ECO:0000313" key="5">
    <source>
        <dbReference type="Proteomes" id="UP000029444"/>
    </source>
</evidence>
<keyword evidence="5" id="KW-1185">Reference proteome</keyword>
<dbReference type="EMBL" id="ARXV01000021">
    <property type="protein sequence ID" value="KGD63174.1"/>
    <property type="molecule type" value="Genomic_DNA"/>
</dbReference>
<gene>
    <name evidence="4" type="ORF">Y5S_03553</name>
</gene>
<dbReference type="STRING" id="1177154.Y5S_03553"/>
<dbReference type="GO" id="GO:0022857">
    <property type="term" value="F:transmembrane transporter activity"/>
    <property type="evidence" value="ECO:0007669"/>
    <property type="project" value="TreeGrafter"/>
</dbReference>
<evidence type="ECO:0000256" key="1">
    <source>
        <dbReference type="ARBA" id="ARBA00022741"/>
    </source>
</evidence>
<dbReference type="InterPro" id="IPR017871">
    <property type="entry name" value="ABC_transporter-like_CS"/>
</dbReference>
<evidence type="ECO:0000313" key="4">
    <source>
        <dbReference type="EMBL" id="KGD63174.1"/>
    </source>
</evidence>
<dbReference type="Gene3D" id="3.40.50.300">
    <property type="entry name" value="P-loop containing nucleotide triphosphate hydrolases"/>
    <property type="match status" value="1"/>
</dbReference>
<keyword evidence="2 4" id="KW-0067">ATP-binding</keyword>
<dbReference type="PATRIC" id="fig|1177154.3.peg.3562"/>
<protein>
    <submittedName>
        <fullName evidence="4">ABC transporter ATP-binding protein</fullName>
    </submittedName>
</protein>
<dbReference type="OrthoDB" id="9802264at2"/>
<keyword evidence="1" id="KW-0547">Nucleotide-binding</keyword>
<feature type="domain" description="ABC transporter" evidence="3">
    <location>
        <begin position="2"/>
        <end position="215"/>
    </location>
</feature>
<accession>A0A095SFS5</accession>
<evidence type="ECO:0000256" key="2">
    <source>
        <dbReference type="ARBA" id="ARBA00022840"/>
    </source>
</evidence>
<dbReference type="GO" id="GO:0005886">
    <property type="term" value="C:plasma membrane"/>
    <property type="evidence" value="ECO:0007669"/>
    <property type="project" value="TreeGrafter"/>
</dbReference>
<organism evidence="4 5">
    <name type="scientific">Alcanivorax nanhaiticus</name>
    <dbReference type="NCBI Taxonomy" id="1177154"/>
    <lineage>
        <taxon>Bacteria</taxon>
        <taxon>Pseudomonadati</taxon>
        <taxon>Pseudomonadota</taxon>
        <taxon>Gammaproteobacteria</taxon>
        <taxon>Oceanospirillales</taxon>
        <taxon>Alcanivoracaceae</taxon>
        <taxon>Alcanivorax</taxon>
    </lineage>
</organism>
<dbReference type="AlphaFoldDB" id="A0A095SFS5"/>
<evidence type="ECO:0000259" key="3">
    <source>
        <dbReference type="PROSITE" id="PS50893"/>
    </source>
</evidence>
<dbReference type="PROSITE" id="PS00211">
    <property type="entry name" value="ABC_TRANSPORTER_1"/>
    <property type="match status" value="1"/>
</dbReference>
<dbReference type="GO" id="GO:0005524">
    <property type="term" value="F:ATP binding"/>
    <property type="evidence" value="ECO:0007669"/>
    <property type="project" value="UniProtKB-KW"/>
</dbReference>
<dbReference type="PANTHER" id="PTHR24220:SF659">
    <property type="entry name" value="TRANSPORTER, PUTATIVE-RELATED"/>
    <property type="match status" value="1"/>
</dbReference>
<name>A0A095SFS5_9GAMM</name>
<dbReference type="GO" id="GO:0016887">
    <property type="term" value="F:ATP hydrolysis activity"/>
    <property type="evidence" value="ECO:0007669"/>
    <property type="project" value="InterPro"/>
</dbReference>